<dbReference type="Pfam" id="PF01037">
    <property type="entry name" value="AsnC_trans_reg"/>
    <property type="match status" value="1"/>
</dbReference>
<dbReference type="SMART" id="SM00344">
    <property type="entry name" value="HTH_ASNC"/>
    <property type="match status" value="1"/>
</dbReference>
<reference evidence="6" key="1">
    <citation type="journal article" date="2019" name="Int. J. Syst. Evol. Microbiol.">
        <title>The Global Catalogue of Microorganisms (GCM) 10K type strain sequencing project: providing services to taxonomists for standard genome sequencing and annotation.</title>
        <authorList>
            <consortium name="The Broad Institute Genomics Platform"/>
            <consortium name="The Broad Institute Genome Sequencing Center for Infectious Disease"/>
            <person name="Wu L."/>
            <person name="Ma J."/>
        </authorList>
    </citation>
    <scope>NUCLEOTIDE SEQUENCE [LARGE SCALE GENOMIC DNA]</scope>
    <source>
        <strain evidence="6">JCM 16546</strain>
    </source>
</reference>
<dbReference type="Pfam" id="PF13412">
    <property type="entry name" value="HTH_24"/>
    <property type="match status" value="1"/>
</dbReference>
<dbReference type="InterPro" id="IPR036390">
    <property type="entry name" value="WH_DNA-bd_sf"/>
</dbReference>
<dbReference type="InterPro" id="IPR036388">
    <property type="entry name" value="WH-like_DNA-bd_sf"/>
</dbReference>
<evidence type="ECO:0000256" key="2">
    <source>
        <dbReference type="ARBA" id="ARBA00023125"/>
    </source>
</evidence>
<proteinExistence type="predicted"/>
<keyword evidence="1" id="KW-0805">Transcription regulation</keyword>
<evidence type="ECO:0000256" key="3">
    <source>
        <dbReference type="ARBA" id="ARBA00023163"/>
    </source>
</evidence>
<dbReference type="InterPro" id="IPR000485">
    <property type="entry name" value="AsnC-type_HTH_dom"/>
</dbReference>
<dbReference type="InterPro" id="IPR019887">
    <property type="entry name" value="Tscrpt_reg_AsnC/Lrp_C"/>
</dbReference>
<dbReference type="Proteomes" id="UP001410795">
    <property type="component" value="Unassembled WGS sequence"/>
</dbReference>
<organism evidence="5 6">
    <name type="scientific">Microbacterium marinilacus</name>
    <dbReference type="NCBI Taxonomy" id="415209"/>
    <lineage>
        <taxon>Bacteria</taxon>
        <taxon>Bacillati</taxon>
        <taxon>Actinomycetota</taxon>
        <taxon>Actinomycetes</taxon>
        <taxon>Micrococcales</taxon>
        <taxon>Microbacteriaceae</taxon>
        <taxon>Microbacterium</taxon>
    </lineage>
</organism>
<dbReference type="PANTHER" id="PTHR30154:SF34">
    <property type="entry name" value="TRANSCRIPTIONAL REGULATOR AZLB"/>
    <property type="match status" value="1"/>
</dbReference>
<name>A0ABP7BXP6_9MICO</name>
<dbReference type="PROSITE" id="PS00519">
    <property type="entry name" value="HTH_ASNC_1"/>
    <property type="match status" value="1"/>
</dbReference>
<keyword evidence="2" id="KW-0238">DNA-binding</keyword>
<dbReference type="CDD" id="cd00090">
    <property type="entry name" value="HTH_ARSR"/>
    <property type="match status" value="1"/>
</dbReference>
<dbReference type="PRINTS" id="PR00033">
    <property type="entry name" value="HTHASNC"/>
</dbReference>
<dbReference type="InterPro" id="IPR011991">
    <property type="entry name" value="ArsR-like_HTH"/>
</dbReference>
<evidence type="ECO:0000259" key="4">
    <source>
        <dbReference type="PROSITE" id="PS50956"/>
    </source>
</evidence>
<feature type="domain" description="HTH asnC-type" evidence="4">
    <location>
        <begin position="50"/>
        <end position="111"/>
    </location>
</feature>
<keyword evidence="3" id="KW-0804">Transcription</keyword>
<dbReference type="SUPFAM" id="SSF54909">
    <property type="entry name" value="Dimeric alpha+beta barrel"/>
    <property type="match status" value="1"/>
</dbReference>
<dbReference type="PROSITE" id="PS50956">
    <property type="entry name" value="HTH_ASNC_2"/>
    <property type="match status" value="1"/>
</dbReference>
<dbReference type="InterPro" id="IPR019885">
    <property type="entry name" value="Tscrpt_reg_HTH_AsnC-type_CS"/>
</dbReference>
<evidence type="ECO:0000313" key="6">
    <source>
        <dbReference type="Proteomes" id="UP001410795"/>
    </source>
</evidence>
<gene>
    <name evidence="5" type="ORF">GCM10022202_35580</name>
</gene>
<protein>
    <recommendedName>
        <fullName evidence="4">HTH asnC-type domain-containing protein</fullName>
    </recommendedName>
</protein>
<comment type="caution">
    <text evidence="5">The sequence shown here is derived from an EMBL/GenBank/DDBJ whole genome shotgun (WGS) entry which is preliminary data.</text>
</comment>
<keyword evidence="6" id="KW-1185">Reference proteome</keyword>
<accession>A0ABP7BXP6</accession>
<dbReference type="Gene3D" id="3.30.70.920">
    <property type="match status" value="1"/>
</dbReference>
<dbReference type="InterPro" id="IPR011008">
    <property type="entry name" value="Dimeric_a/b-barrel"/>
</dbReference>
<dbReference type="PANTHER" id="PTHR30154">
    <property type="entry name" value="LEUCINE-RESPONSIVE REGULATORY PROTEIN"/>
    <property type="match status" value="1"/>
</dbReference>
<dbReference type="InterPro" id="IPR019888">
    <property type="entry name" value="Tscrpt_reg_AsnC-like"/>
</dbReference>
<evidence type="ECO:0000256" key="1">
    <source>
        <dbReference type="ARBA" id="ARBA00023015"/>
    </source>
</evidence>
<dbReference type="Gene3D" id="1.10.10.10">
    <property type="entry name" value="Winged helix-like DNA-binding domain superfamily/Winged helix DNA-binding domain"/>
    <property type="match status" value="1"/>
</dbReference>
<sequence length="227" mass="24250">MIQIDTLADFLSNVVGSGREIVRGEGAWFDNMSTQRVRGASPAGQSAPSVDEVGSRILDVLRDDGRIPIAALAERIGISRATAYSRVEALLQDGVITGFSARVDPAKVGLSICALVFVTVHPQSWASFREALVEMAEVEYCAVTTGEHDAMLLIRATDVGGVHDFATGVVAGLPEVKAVVSVVVLDEVVRRPYVLPADLPERPSVARLGMTRWTRAAEGRDALPDRG</sequence>
<dbReference type="EMBL" id="BAAAYV010000025">
    <property type="protein sequence ID" value="GAA3670313.1"/>
    <property type="molecule type" value="Genomic_DNA"/>
</dbReference>
<evidence type="ECO:0000313" key="5">
    <source>
        <dbReference type="EMBL" id="GAA3670313.1"/>
    </source>
</evidence>
<dbReference type="SUPFAM" id="SSF46785">
    <property type="entry name" value="Winged helix' DNA-binding domain"/>
    <property type="match status" value="1"/>
</dbReference>